<keyword evidence="1" id="KW-0732">Signal</keyword>
<feature type="signal peptide" evidence="1">
    <location>
        <begin position="1"/>
        <end position="21"/>
    </location>
</feature>
<proteinExistence type="predicted"/>
<dbReference type="Proteomes" id="UP000569202">
    <property type="component" value="Unassembled WGS sequence"/>
</dbReference>
<reference evidence="2 3" key="1">
    <citation type="submission" date="2020-04" db="EMBL/GenBank/DDBJ databases">
        <title>Acinetobacter Taxon 24.</title>
        <authorList>
            <person name="Nemec A."/>
            <person name="Radolfova-Krizova L."/>
            <person name="Higgins P.G."/>
            <person name="Spanelova P."/>
        </authorList>
    </citation>
    <scope>NUCLEOTIDE SEQUENCE [LARGE SCALE GENOMIC DNA]</scope>
    <source>
        <strain evidence="2 3">ANC 5380</strain>
    </source>
</reference>
<feature type="chain" id="PRO_5031281196" evidence="1">
    <location>
        <begin position="22"/>
        <end position="125"/>
    </location>
</feature>
<protein>
    <submittedName>
        <fullName evidence="2">Uncharacterized protein</fullName>
    </submittedName>
</protein>
<comment type="caution">
    <text evidence="2">The sequence shown here is derived from an EMBL/GenBank/DDBJ whole genome shotgun (WGS) entry which is preliminary data.</text>
</comment>
<dbReference type="RefSeq" id="WP_171540732.1">
    <property type="nucleotide sequence ID" value="NZ_JABERL010000032.1"/>
</dbReference>
<sequence length="125" mass="14139">MKLKITIFSALLLFMPLTTVSAELLTQEEFNKDVKMRIFVIEHLNDTISEKKAESNRTGAIQTFCFYNTAVEGLRDSAIDNIDLAGATSALKLAAIKLQRINEIFEKEGTSYYEICKGPRSIWNE</sequence>
<dbReference type="AlphaFoldDB" id="A0A7Y2WC08"/>
<accession>A0A7Y2WC08</accession>
<dbReference type="EMBL" id="JABERL010000032">
    <property type="protein sequence ID" value="NNH78303.1"/>
    <property type="molecule type" value="Genomic_DNA"/>
</dbReference>
<organism evidence="2 3">
    <name type="scientific">Acinetobacter terrae</name>
    <dbReference type="NCBI Taxonomy" id="2731247"/>
    <lineage>
        <taxon>Bacteria</taxon>
        <taxon>Pseudomonadati</taxon>
        <taxon>Pseudomonadota</taxon>
        <taxon>Gammaproteobacteria</taxon>
        <taxon>Moraxellales</taxon>
        <taxon>Moraxellaceae</taxon>
        <taxon>Acinetobacter</taxon>
        <taxon>Acinetobacter Taxon 24</taxon>
    </lineage>
</organism>
<gene>
    <name evidence="2" type="ORF">HLH17_11605</name>
</gene>
<name>A0A7Y2WC08_9GAMM</name>
<evidence type="ECO:0000313" key="3">
    <source>
        <dbReference type="Proteomes" id="UP000569202"/>
    </source>
</evidence>
<evidence type="ECO:0000313" key="2">
    <source>
        <dbReference type="EMBL" id="NNH78303.1"/>
    </source>
</evidence>
<evidence type="ECO:0000256" key="1">
    <source>
        <dbReference type="SAM" id="SignalP"/>
    </source>
</evidence>